<evidence type="ECO:0000313" key="2">
    <source>
        <dbReference type="EMBL" id="QSR86145.1"/>
    </source>
</evidence>
<dbReference type="Gene3D" id="3.40.720.10">
    <property type="entry name" value="Alkaline Phosphatase, subunit A"/>
    <property type="match status" value="2"/>
</dbReference>
<evidence type="ECO:0000256" key="1">
    <source>
        <dbReference type="SAM" id="SignalP"/>
    </source>
</evidence>
<dbReference type="RefSeq" id="WP_206844606.1">
    <property type="nucleotide sequence ID" value="NZ_CP065956.1"/>
</dbReference>
<name>A0ABX7PT50_9BACT</name>
<dbReference type="InterPro" id="IPR051200">
    <property type="entry name" value="Host-pathogen_enzymatic-act"/>
</dbReference>
<reference evidence="2 3" key="1">
    <citation type="submission" date="2020-12" db="EMBL/GenBank/DDBJ databases">
        <authorList>
            <person name="Awala S.I."/>
            <person name="Gwak J.-H."/>
            <person name="Kim S.-J."/>
            <person name="Rhee S.-K."/>
        </authorList>
    </citation>
    <scope>NUCLEOTIDE SEQUENCE [LARGE SCALE GENOMIC DNA]</scope>
    <source>
        <strain evidence="2 3">IT5</strain>
    </source>
</reference>
<protein>
    <submittedName>
        <fullName evidence="2">Bifunctional YncE family protein/alkaline phosphatase family protein</fullName>
    </submittedName>
</protein>
<gene>
    <name evidence="2" type="ORF">EM20IM_06440</name>
</gene>
<keyword evidence="1" id="KW-0732">Signal</keyword>
<proteinExistence type="predicted"/>
<keyword evidence="3" id="KW-1185">Reference proteome</keyword>
<dbReference type="Gene3D" id="2.130.10.10">
    <property type="entry name" value="YVTN repeat-like/Quinoprotein amine dehydrogenase"/>
    <property type="match status" value="2"/>
</dbReference>
<dbReference type="InterPro" id="IPR011044">
    <property type="entry name" value="Quino_amine_DH_bsu"/>
</dbReference>
<dbReference type="PANTHER" id="PTHR47197:SF3">
    <property type="entry name" value="DIHYDRO-HEME D1 DEHYDROGENASE"/>
    <property type="match status" value="1"/>
</dbReference>
<evidence type="ECO:0000313" key="3">
    <source>
        <dbReference type="Proteomes" id="UP000663088"/>
    </source>
</evidence>
<dbReference type="PANTHER" id="PTHR47197">
    <property type="entry name" value="PROTEIN NIRF"/>
    <property type="match status" value="1"/>
</dbReference>
<dbReference type="SUPFAM" id="SSF50969">
    <property type="entry name" value="YVTN repeat-like/Quinoprotein amine dehydrogenase"/>
    <property type="match status" value="1"/>
</dbReference>
<dbReference type="InterPro" id="IPR017850">
    <property type="entry name" value="Alkaline_phosphatase_core_sf"/>
</dbReference>
<dbReference type="Proteomes" id="UP000663088">
    <property type="component" value="Chromosome"/>
</dbReference>
<feature type="signal peptide" evidence="1">
    <location>
        <begin position="1"/>
        <end position="23"/>
    </location>
</feature>
<feature type="chain" id="PRO_5046798361" evidence="1">
    <location>
        <begin position="24"/>
        <end position="936"/>
    </location>
</feature>
<dbReference type="EMBL" id="CP065956">
    <property type="protein sequence ID" value="QSR86145.1"/>
    <property type="molecule type" value="Genomic_DNA"/>
</dbReference>
<dbReference type="InterPro" id="IPR015943">
    <property type="entry name" value="WD40/YVTN_repeat-like_dom_sf"/>
</dbReference>
<accession>A0ABX7PT50</accession>
<organism evidence="2 3">
    <name type="scientific">Candidatus Methylacidiphilum infernorum</name>
    <dbReference type="NCBI Taxonomy" id="511746"/>
    <lineage>
        <taxon>Bacteria</taxon>
        <taxon>Pseudomonadati</taxon>
        <taxon>Verrucomicrobiota</taxon>
        <taxon>Methylacidiphilae</taxon>
        <taxon>Methylacidiphilales</taxon>
        <taxon>Methylacidiphilaceae</taxon>
        <taxon>Methylacidiphilum (ex Ratnadevi et al. 2023)</taxon>
    </lineage>
</organism>
<sequence>MSNPNIILTICLSLFLSSFHLFGQQAKKASTPSPIPTGVRINFSEIPDFKIEDLYIDTDRGEIPISGAISLAISPSEDTLLLLTSGYNKYFDPGGKPNPDLSKQRVFIYDISYGYPRKLAVVGLPNSFLGIDWNPDGREFYVSGGMDDAIYAFRGFEQNWSPSRPPLYLNHSKGNGIDVKPVVAGIRVSPDGKFLVAANFTNDSISLIDLEKWKKIGELDLRPGKIDPRYSGSAGGEYPLDVAWAGYNKIYVSSLRDREIDVVSWDNQTLKLTRRLYLQGQPNRLVVNPALNRAYVTEDNSDRLTIIDTTSDKIIDSIFTVSPIGISSAKLLKGASPNNLALDPSGKFIYVTNGGMNCLSVIKLSPYDQGISKVKSPQSKTELLCLVPTGWYPSAVAIRSDGKWIYVSNAKSQYGPNNEQWEKPAILNGDFFKKWLSKNQYILQKSSSTLLSFPRPKPLSYSMLTKTVFENNNLFSLSKETQMFFNKLHGLVHHVIYVIKENRGYDQLFGDLKSGNGDPSLAILAPYAPNHRKLATQFVLLDNFFDSGEVSGNGWLWSTAARDLDITEKTVPLHYSGRGLTYDWEGMNRNINVGEENMEARRKSDPFLPNDPDILPGKSDISAPDSPEGEIGLGYLWDEALRKGITVRNYGFFGDVSRYHLPKDHPAFIPLARLPYKESIVQFFPTKPSLAKVSDLYYRGFDMKYPDFWRFKEWEREFDEFVKNKNLPALELVRLPHDHFGMFGQSIDKVDTVETQMADNDYALGLLVEKVANSPYKEDTLIFVVEDDAQNSVDHVDAHRSIALVIGPFVKQRITLSTRYTTVNLVKTIEKILGLDSLSVFDQFSLPMTNIFDLKQKTWSYTAVVPEVLYQTDLPIPPSKTSAKSLQHNASFWETLFSDEDFSREDRLHPERFNRALWLGLTGKDLPSAYRDKKQP</sequence>